<dbReference type="Pfam" id="PF16313">
    <property type="entry name" value="DUF4953"/>
    <property type="match status" value="1"/>
</dbReference>
<dbReference type="Pfam" id="PF17148">
    <property type="entry name" value="DUF5117"/>
    <property type="match status" value="1"/>
</dbReference>
<gene>
    <name evidence="5" type="ORF">NSK_007274</name>
</gene>
<accession>A0A4D9CV01</accession>
<feature type="region of interest" description="Disordered" evidence="1">
    <location>
        <begin position="479"/>
        <end position="510"/>
    </location>
</feature>
<evidence type="ECO:0000259" key="4">
    <source>
        <dbReference type="Pfam" id="PF17148"/>
    </source>
</evidence>
<organism evidence="5 6">
    <name type="scientific">Nannochloropsis salina CCMP1776</name>
    <dbReference type="NCBI Taxonomy" id="1027361"/>
    <lineage>
        <taxon>Eukaryota</taxon>
        <taxon>Sar</taxon>
        <taxon>Stramenopiles</taxon>
        <taxon>Ochrophyta</taxon>
        <taxon>Eustigmatophyceae</taxon>
        <taxon>Eustigmatales</taxon>
        <taxon>Monodopsidaceae</taxon>
        <taxon>Microchloropsis</taxon>
        <taxon>Microchloropsis salina</taxon>
    </lineage>
</organism>
<keyword evidence="2" id="KW-1133">Transmembrane helix</keyword>
<feature type="compositionally biased region" description="Basic and acidic residues" evidence="1">
    <location>
        <begin position="480"/>
        <end position="498"/>
    </location>
</feature>
<dbReference type="Gene3D" id="3.40.390.10">
    <property type="entry name" value="Collagenase (Catalytic Domain)"/>
    <property type="match status" value="1"/>
</dbReference>
<dbReference type="InterPro" id="IPR033413">
    <property type="entry name" value="DUF5117"/>
</dbReference>
<evidence type="ECO:0008006" key="7">
    <source>
        <dbReference type="Google" id="ProtNLM"/>
    </source>
</evidence>
<dbReference type="EMBL" id="SDOX01000128">
    <property type="protein sequence ID" value="TFJ81313.1"/>
    <property type="molecule type" value="Genomic_DNA"/>
</dbReference>
<name>A0A4D9CV01_9STRA</name>
<reference evidence="5 6" key="1">
    <citation type="submission" date="2019-01" db="EMBL/GenBank/DDBJ databases">
        <title>Nuclear Genome Assembly of the Microalgal Biofuel strain Nannochloropsis salina CCMP1776.</title>
        <authorList>
            <person name="Hovde B."/>
        </authorList>
    </citation>
    <scope>NUCLEOTIDE SEQUENCE [LARGE SCALE GENOMIC DNA]</scope>
    <source>
        <strain evidence="5 6">CCMP1776</strain>
    </source>
</reference>
<dbReference type="PANTHER" id="PTHR38478:SF1">
    <property type="entry name" value="ZINC DEPENDENT METALLOPROTEASE DOMAIN LIPOPROTEIN"/>
    <property type="match status" value="1"/>
</dbReference>
<evidence type="ECO:0000313" key="6">
    <source>
        <dbReference type="Proteomes" id="UP000355283"/>
    </source>
</evidence>
<evidence type="ECO:0000259" key="3">
    <source>
        <dbReference type="Pfam" id="PF16313"/>
    </source>
</evidence>
<dbReference type="AlphaFoldDB" id="A0A4D9CV01"/>
<dbReference type="CDD" id="cd04276">
    <property type="entry name" value="ZnMc_MMP_like_2"/>
    <property type="match status" value="1"/>
</dbReference>
<dbReference type="InterPro" id="IPR032534">
    <property type="entry name" value="EcxA_zinc-bd"/>
</dbReference>
<keyword evidence="6" id="KW-1185">Reference proteome</keyword>
<keyword evidence="2" id="KW-0472">Membrane</keyword>
<dbReference type="SUPFAM" id="SSF55486">
    <property type="entry name" value="Metalloproteases ('zincins'), catalytic domain"/>
    <property type="match status" value="2"/>
</dbReference>
<dbReference type="Proteomes" id="UP000355283">
    <property type="component" value="Unassembled WGS sequence"/>
</dbReference>
<dbReference type="OrthoDB" id="185904at2759"/>
<evidence type="ECO:0000313" key="5">
    <source>
        <dbReference type="EMBL" id="TFJ81313.1"/>
    </source>
</evidence>
<comment type="caution">
    <text evidence="5">The sequence shown here is derived from an EMBL/GenBank/DDBJ whole genome shotgun (WGS) entry which is preliminary data.</text>
</comment>
<dbReference type="GO" id="GO:0008237">
    <property type="term" value="F:metallopeptidase activity"/>
    <property type="evidence" value="ECO:0007669"/>
    <property type="project" value="InterPro"/>
</dbReference>
<proteinExistence type="predicted"/>
<sequence length="978" mass="108479">METLNDMELQTGYETPRPTVQDRVKRWWEEIRAEWRILGVFLLLIVICFLLADLDLSVHLQTMSEGKVMSYPMLKEAFDKHPSFFDFYTLPSDDESLILEMPKAFFNQTPSRPVIFSATFARGAWDDSSSLLLLHEPAEATDHVVFTFNITSDGSGIDVFREQYGVRTSSPDYAMPVELGALSLRVGTLPIVIDHHGSSDDEEGSYVVDASGLIENGFYITDVTGAEDARLRLDLSRSFPENLDITAEYLLPLDPSDPASPKVSETISFSMALLPDKPLVARALDERIGFFSIGYQDVGDHRHDPNVTASHKHLADRVDTKVKIINRRRLSSSANESVITYYIDPTVPKQWRESFRQGVEAWRPAFQAAGFGPAAIRAILPNETGWPDDYQVGDLRYSTISWVVDMDTTFALGPSVVDPRSGEILKSDIIFTHGWVKHWISYMEMMDSSKNPAQSATGLDALDPAREAADLQRLLGVDHGGQREHSHEQKHGHDHGNNHDPVTTLAGRPWTRMHPSRRTTLRHAHRHGRCQEARAKYDLSPKLALLARELAGKDALVSDDILHAGIREVIMHEVGHTLGLRHNFKASSGVTWEQTQDVEYTQKHGLSTSVMDYLPMNLVSGRAAETNVDYFSSTIGIYDVAAIKYGYTELPDEAPGMPHKVLTALADQNLLFGTDEDDASPLGADPYVNVFDFTSDPAAFYLDRLTLVAELRENLLDRVVLEGDEFTRYAAAETTLLKVVLSAAKSLTKFIGGYTVNRARRAAPGVAQAPPLAVLSPSEQQRALAGVLQVLTDDESIIFPQAEAVQWMLNKGGECSGLYQYCLARSPMDVVKAIDDGRISLLTHLFAIPRLERLRTAEWVTSASGEAEKSFGVADLFTQTTLALYGAEPGDSARAAESRNWNLQIYWVERLLELASAPPEDLSREVAALAAAQLFSIQESMEAALGPDGTVTKDSKAYPLLRIVLVKLREKSYVKGDS</sequence>
<feature type="domain" description="DUF5117" evidence="4">
    <location>
        <begin position="223"/>
        <end position="304"/>
    </location>
</feature>
<evidence type="ECO:0000256" key="1">
    <source>
        <dbReference type="SAM" id="MobiDB-lite"/>
    </source>
</evidence>
<feature type="domain" description="EcxA zinc-binding" evidence="3">
    <location>
        <begin position="558"/>
        <end position="881"/>
    </location>
</feature>
<evidence type="ECO:0000256" key="2">
    <source>
        <dbReference type="SAM" id="Phobius"/>
    </source>
</evidence>
<dbReference type="InterPro" id="IPR024079">
    <property type="entry name" value="MetalloPept_cat_dom_sf"/>
</dbReference>
<feature type="transmembrane region" description="Helical" evidence="2">
    <location>
        <begin position="33"/>
        <end position="52"/>
    </location>
</feature>
<dbReference type="PANTHER" id="PTHR38478">
    <property type="entry name" value="PEPTIDASE M1A AND M12B"/>
    <property type="match status" value="1"/>
</dbReference>
<protein>
    <recommendedName>
        <fullName evidence="7">EcxA zinc-binding domain-containing protein</fullName>
    </recommendedName>
</protein>
<dbReference type="InterPro" id="IPR034032">
    <property type="entry name" value="Zn_MMP-like_bac"/>
</dbReference>
<keyword evidence="2" id="KW-0812">Transmembrane</keyword>